<proteinExistence type="predicted"/>
<evidence type="ECO:0000313" key="2">
    <source>
        <dbReference type="EMBL" id="GMK44164.1"/>
    </source>
</evidence>
<evidence type="ECO:0000259" key="1">
    <source>
        <dbReference type="Pfam" id="PF01370"/>
    </source>
</evidence>
<dbReference type="Proteomes" id="UP001285921">
    <property type="component" value="Unassembled WGS sequence"/>
</dbReference>
<dbReference type="PANTHER" id="PTHR48079:SF6">
    <property type="entry name" value="NAD(P)-BINDING DOMAIN-CONTAINING PROTEIN-RELATED"/>
    <property type="match status" value="1"/>
</dbReference>
<dbReference type="SUPFAM" id="SSF51735">
    <property type="entry name" value="NAD(P)-binding Rossmann-fold domains"/>
    <property type="match status" value="1"/>
</dbReference>
<keyword evidence="3" id="KW-1185">Reference proteome</keyword>
<sequence length="283" mass="30912">MKIMVAGAAGVVGRLLLPLLTEAGHEVMGLSRSASKLKQIEQAGAAAVVADVFDRDRLFELLKDYRPDVVIHQLTALSEWNLADNARIRIEGTRNLVDAALAAGVPRMIVQSISWAYEPGESVATEKDRLDAEAPLPRKISVDGVIAMERAAAEMPHSVILRYGALYGPGTFYDHESGMFAWQVKQGKVPATDGRTSFLHIEDAARAALQALDWPAGPVNIVDDEPAEGKIWLPLYAKSLGAPEPVTQDGMNRGERGASNEMAKLQYGWTPKYPSWRDQLLRT</sequence>
<dbReference type="InterPro" id="IPR051783">
    <property type="entry name" value="NAD(P)-dependent_oxidoreduct"/>
</dbReference>
<evidence type="ECO:0000313" key="3">
    <source>
        <dbReference type="Proteomes" id="UP001285921"/>
    </source>
</evidence>
<accession>A0ABQ6NI77</accession>
<dbReference type="Gene3D" id="3.40.50.720">
    <property type="entry name" value="NAD(P)-binding Rossmann-like Domain"/>
    <property type="match status" value="1"/>
</dbReference>
<dbReference type="EMBL" id="BTCL01000003">
    <property type="protein sequence ID" value="GMK44164.1"/>
    <property type="molecule type" value="Genomic_DNA"/>
</dbReference>
<name>A0ABQ6NI77_9BACL</name>
<dbReference type="PANTHER" id="PTHR48079">
    <property type="entry name" value="PROTEIN YEEZ"/>
    <property type="match status" value="1"/>
</dbReference>
<dbReference type="Pfam" id="PF01370">
    <property type="entry name" value="Epimerase"/>
    <property type="match status" value="1"/>
</dbReference>
<organism evidence="2 3">
    <name type="scientific">Paenibacillus glycanilyticus</name>
    <dbReference type="NCBI Taxonomy" id="126569"/>
    <lineage>
        <taxon>Bacteria</taxon>
        <taxon>Bacillati</taxon>
        <taxon>Bacillota</taxon>
        <taxon>Bacilli</taxon>
        <taxon>Bacillales</taxon>
        <taxon>Paenibacillaceae</taxon>
        <taxon>Paenibacillus</taxon>
    </lineage>
</organism>
<dbReference type="InterPro" id="IPR036291">
    <property type="entry name" value="NAD(P)-bd_dom_sf"/>
</dbReference>
<protein>
    <submittedName>
        <fullName evidence="2">dTDP-glucose 4,6-dehydratase</fullName>
    </submittedName>
</protein>
<dbReference type="RefSeq" id="WP_317979217.1">
    <property type="nucleotide sequence ID" value="NZ_BTCL01000003.1"/>
</dbReference>
<feature type="domain" description="NAD-dependent epimerase/dehydratase" evidence="1">
    <location>
        <begin position="3"/>
        <end position="216"/>
    </location>
</feature>
<reference evidence="2 3" key="1">
    <citation type="submission" date="2023-05" db="EMBL/GenBank/DDBJ databases">
        <title>Draft genome of Paenibacillus sp. CCS26.</title>
        <authorList>
            <person name="Akita H."/>
            <person name="Shinto Y."/>
            <person name="Kimura Z."/>
        </authorList>
    </citation>
    <scope>NUCLEOTIDE SEQUENCE [LARGE SCALE GENOMIC DNA]</scope>
    <source>
        <strain evidence="2 3">CCS26</strain>
    </source>
</reference>
<gene>
    <name evidence="2" type="ORF">PghCCS26_12910</name>
</gene>
<dbReference type="InterPro" id="IPR001509">
    <property type="entry name" value="Epimerase_deHydtase"/>
</dbReference>
<comment type="caution">
    <text evidence="2">The sequence shown here is derived from an EMBL/GenBank/DDBJ whole genome shotgun (WGS) entry which is preliminary data.</text>
</comment>